<evidence type="ECO:0000256" key="1">
    <source>
        <dbReference type="SAM" id="MobiDB-lite"/>
    </source>
</evidence>
<keyword evidence="3" id="KW-1185">Reference proteome</keyword>
<dbReference type="GO" id="GO:0016746">
    <property type="term" value="F:acyltransferase activity"/>
    <property type="evidence" value="ECO:0007669"/>
    <property type="project" value="UniProtKB-KW"/>
</dbReference>
<evidence type="ECO:0000313" key="3">
    <source>
        <dbReference type="Proteomes" id="UP000239899"/>
    </source>
</evidence>
<evidence type="ECO:0000313" key="2">
    <source>
        <dbReference type="EMBL" id="PRW60664.1"/>
    </source>
</evidence>
<feature type="compositionally biased region" description="Gly residues" evidence="1">
    <location>
        <begin position="425"/>
        <end position="435"/>
    </location>
</feature>
<protein>
    <submittedName>
        <fullName evidence="2">Nitrilase cyanide hydratase and apolipo N-acyltransferase</fullName>
    </submittedName>
</protein>
<dbReference type="OrthoDB" id="521158at2759"/>
<reference evidence="2 3" key="1">
    <citation type="journal article" date="2018" name="Plant J.">
        <title>Genome sequences of Chlorella sorokiniana UTEX 1602 and Micractinium conductrix SAG 241.80: implications to maltose excretion by a green alga.</title>
        <authorList>
            <person name="Arriola M.B."/>
            <person name="Velmurugan N."/>
            <person name="Zhang Y."/>
            <person name="Plunkett M.H."/>
            <person name="Hondzo H."/>
            <person name="Barney B.M."/>
        </authorList>
    </citation>
    <scope>NUCLEOTIDE SEQUENCE [LARGE SCALE GENOMIC DNA]</scope>
    <source>
        <strain evidence="3">UTEX 1602</strain>
    </source>
</reference>
<feature type="compositionally biased region" description="Low complexity" evidence="1">
    <location>
        <begin position="436"/>
        <end position="446"/>
    </location>
</feature>
<accession>A0A2P6U2Y3</accession>
<sequence length="498" mass="52433">MPRCVGIAQPSRLDNLWPGMTTLWLAVRQEDPPALEALLQAGGAVSLPVAEAIAAFDPHGWRQHRVSCSQLLGPLLQHGLDPLGPAGPQQQQENGCTLLVGCWSEEAAEPMLDHLEAQQAAGTLQPGSKHLCLQLLLGACRSCRPRLQLLQFALGQLQQLTGEEAVDASDTEALNSVLLAGAAAGHPAVLSALLASPLPWDLAAVEPNEWEAVPRRLRGYSLLAVAAVSPQPDACVRLLYEAGAVPTAAEFYCAIDALSPGGVAALLACGVPALDTSQPEAIVPLPEGPQSQAAWSCPIHRTLHALSDRLAWAPPAKFGAACQAAVQVLEALRPTVYINAALPEFAWPPDTGNRALPRLDPFDFYFAATPEGGSLPVASRYMGDDEIPHWVLLAARDGSWSPATHHHWPDGFKAAARTLLLAAGRGGHSHGGSGRAGSSAGVSSAVQPPAPRRRRRREAAAIASGSGQEQERCLLGVLPAELLLRIVQAAAEPLSVWL</sequence>
<dbReference type="EMBL" id="LHPG02000002">
    <property type="protein sequence ID" value="PRW60664.1"/>
    <property type="molecule type" value="Genomic_DNA"/>
</dbReference>
<dbReference type="Proteomes" id="UP000239899">
    <property type="component" value="Unassembled WGS sequence"/>
</dbReference>
<gene>
    <name evidence="2" type="ORF">C2E21_0797</name>
</gene>
<comment type="caution">
    <text evidence="2">The sequence shown here is derived from an EMBL/GenBank/DDBJ whole genome shotgun (WGS) entry which is preliminary data.</text>
</comment>
<proteinExistence type="predicted"/>
<name>A0A2P6U2Y3_CHLSO</name>
<feature type="region of interest" description="Disordered" evidence="1">
    <location>
        <begin position="425"/>
        <end position="464"/>
    </location>
</feature>
<organism evidence="2 3">
    <name type="scientific">Chlorella sorokiniana</name>
    <name type="common">Freshwater green alga</name>
    <dbReference type="NCBI Taxonomy" id="3076"/>
    <lineage>
        <taxon>Eukaryota</taxon>
        <taxon>Viridiplantae</taxon>
        <taxon>Chlorophyta</taxon>
        <taxon>core chlorophytes</taxon>
        <taxon>Trebouxiophyceae</taxon>
        <taxon>Chlorellales</taxon>
        <taxon>Chlorellaceae</taxon>
        <taxon>Chlorella clade</taxon>
        <taxon>Chlorella</taxon>
    </lineage>
</organism>
<dbReference type="AlphaFoldDB" id="A0A2P6U2Y3"/>